<keyword evidence="2" id="KW-1185">Reference proteome</keyword>
<evidence type="ECO:0000313" key="2">
    <source>
        <dbReference type="Proteomes" id="UP001497514"/>
    </source>
</evidence>
<proteinExistence type="predicted"/>
<evidence type="ECO:0000313" key="1">
    <source>
        <dbReference type="EMBL" id="CAL2087134.1"/>
    </source>
</evidence>
<protein>
    <submittedName>
        <fullName evidence="1">Uncharacterized protein</fullName>
    </submittedName>
</protein>
<organism evidence="1 2">
    <name type="scientific">Tenacibaculum dicentrarchi</name>
    <dbReference type="NCBI Taxonomy" id="669041"/>
    <lineage>
        <taxon>Bacteria</taxon>
        <taxon>Pseudomonadati</taxon>
        <taxon>Bacteroidota</taxon>
        <taxon>Flavobacteriia</taxon>
        <taxon>Flavobacteriales</taxon>
        <taxon>Flavobacteriaceae</taxon>
        <taxon>Tenacibaculum</taxon>
    </lineage>
</organism>
<accession>A0ABM9P1I5</accession>
<gene>
    <name evidence="1" type="ORF">TD3509T_2176</name>
</gene>
<sequence length="143" mass="16654">MPVNCTSNIHNSVVYLSIQKTQMSKEVNLKEKWDFLIKNLSEQFADGDTLNVDSIVYLIGVQELGQGQRPFKKDEKVNLMHIAICKLLEPYGYYEFDFFDQDGWPHYKTITELPNLKPGEQAVLIKEAIINYFELIAFFKKKN</sequence>
<dbReference type="EMBL" id="OZ038524">
    <property type="protein sequence ID" value="CAL2087134.1"/>
    <property type="molecule type" value="Genomic_DNA"/>
</dbReference>
<dbReference type="Proteomes" id="UP001497514">
    <property type="component" value="Chromosome"/>
</dbReference>
<reference evidence="1 2" key="1">
    <citation type="submission" date="2024-05" db="EMBL/GenBank/DDBJ databases">
        <authorList>
            <person name="Duchaud E."/>
        </authorList>
    </citation>
    <scope>NUCLEOTIDE SEQUENCE [LARGE SCALE GENOMIC DNA]</scope>
    <source>
        <strain evidence="1">Ena-SAMPLE-TAB-13-05-2024-13:56:06:370-140309</strain>
    </source>
</reference>
<name>A0ABM9P1I5_9FLAO</name>